<accession>A0A845EPY2</accession>
<dbReference type="AlphaFoldDB" id="A0A845EPY2"/>
<feature type="compositionally biased region" description="Low complexity" evidence="6">
    <location>
        <begin position="315"/>
        <end position="334"/>
    </location>
</feature>
<feature type="domain" description="RsgI N-terminal anti-sigma" evidence="8">
    <location>
        <begin position="2"/>
        <end position="51"/>
    </location>
</feature>
<dbReference type="RefSeq" id="WP_202407106.1">
    <property type="nucleotide sequence ID" value="NZ_WMEY01000001.1"/>
</dbReference>
<organism evidence="9 10">
    <name type="scientific">Guptibacillus hwajinpoensis</name>
    <dbReference type="NCBI Taxonomy" id="208199"/>
    <lineage>
        <taxon>Bacteria</taxon>
        <taxon>Bacillati</taxon>
        <taxon>Bacillota</taxon>
        <taxon>Bacilli</taxon>
        <taxon>Bacillales</taxon>
        <taxon>Guptibacillaceae</taxon>
        <taxon>Guptibacillus</taxon>
    </lineage>
</organism>
<dbReference type="EMBL" id="WMEY01000001">
    <property type="protein sequence ID" value="MYL61764.1"/>
    <property type="molecule type" value="Genomic_DNA"/>
</dbReference>
<sequence length="455" mass="50525">MKKGVIMDIRGRKAVVLTPDGEFSTINLKRNHALTIGSEIKLAPKPLNKKKGYFTPSMPTLAGMAAILLLVVIVTGVIPVRQNDVVAAYVSFDINPSIEVGVNSDLEVIQYQAWNTDGEGLNLERDTMNMPLSEFGGLLVSKLDNKGYLEEDRELLIVASNVEAKESKGITGDLEAVIQGIEKNNALVNQAVAITTILDADYSMREKAIEHGISQGKYMAYLAAIDRGASLSMDEVRNLSVKKMDEMQPESMTAAEAKESEDPDESKVKDTPTPIEDSVVQLNDKKVPDQEDGNGELILKQPEKKSVPESKDNQSNNVNSSEAKKNNSSSGTQTQKDDKEDQNEKDKQDKAEKKTETKVEKEQEKEKKQAEKQNSKADKAKKQSEKKNEKAKEQSEKKNEKAKEQSEKKNEKANEKAEKKDKKAQDKEEMKSEKAPKKEDPKSNKGKAEEKKKDS</sequence>
<dbReference type="GO" id="GO:0005886">
    <property type="term" value="C:plasma membrane"/>
    <property type="evidence" value="ECO:0007669"/>
    <property type="project" value="UniProtKB-SubCell"/>
</dbReference>
<protein>
    <submittedName>
        <fullName evidence="9">Anti-sigma factor domain-containing protein</fullName>
    </submittedName>
</protein>
<dbReference type="InterPro" id="IPR024449">
    <property type="entry name" value="Anti-sigma_RsgI_N"/>
</dbReference>
<evidence type="ECO:0000256" key="6">
    <source>
        <dbReference type="SAM" id="MobiDB-lite"/>
    </source>
</evidence>
<feature type="compositionally biased region" description="Basic and acidic residues" evidence="6">
    <location>
        <begin position="256"/>
        <end position="270"/>
    </location>
</feature>
<dbReference type="Proteomes" id="UP000447833">
    <property type="component" value="Unassembled WGS sequence"/>
</dbReference>
<dbReference type="Pfam" id="PF23750">
    <property type="entry name" value="RsgI_M"/>
    <property type="match status" value="1"/>
</dbReference>
<evidence type="ECO:0000256" key="2">
    <source>
        <dbReference type="ARBA" id="ARBA00022475"/>
    </source>
</evidence>
<evidence type="ECO:0000256" key="4">
    <source>
        <dbReference type="ARBA" id="ARBA00022989"/>
    </source>
</evidence>
<keyword evidence="2" id="KW-1003">Cell membrane</keyword>
<evidence type="ECO:0000256" key="3">
    <source>
        <dbReference type="ARBA" id="ARBA00022692"/>
    </source>
</evidence>
<feature type="region of interest" description="Disordered" evidence="6">
    <location>
        <begin position="242"/>
        <end position="455"/>
    </location>
</feature>
<dbReference type="PROSITE" id="PS51849">
    <property type="entry name" value="RSGI_N"/>
    <property type="match status" value="1"/>
</dbReference>
<evidence type="ECO:0000256" key="7">
    <source>
        <dbReference type="SAM" id="Phobius"/>
    </source>
</evidence>
<feature type="transmembrane region" description="Helical" evidence="7">
    <location>
        <begin position="58"/>
        <end position="78"/>
    </location>
</feature>
<keyword evidence="5 7" id="KW-0472">Membrane</keyword>
<reference evidence="9 10" key="1">
    <citation type="submission" date="2019-11" db="EMBL/GenBank/DDBJ databases">
        <title>Genome sequences of 17 halophilic strains isolated from different environments.</title>
        <authorList>
            <person name="Furrow R.E."/>
        </authorList>
    </citation>
    <scope>NUCLEOTIDE SEQUENCE [LARGE SCALE GENOMIC DNA]</scope>
    <source>
        <strain evidence="9 10">22506_14_FS</strain>
    </source>
</reference>
<gene>
    <name evidence="9" type="ORF">GLW07_00205</name>
</gene>
<dbReference type="Pfam" id="PF12791">
    <property type="entry name" value="RsgI_N"/>
    <property type="match status" value="1"/>
</dbReference>
<evidence type="ECO:0000313" key="10">
    <source>
        <dbReference type="Proteomes" id="UP000447833"/>
    </source>
</evidence>
<keyword evidence="4 7" id="KW-1133">Transmembrane helix</keyword>
<feature type="compositionally biased region" description="Basic and acidic residues" evidence="6">
    <location>
        <begin position="335"/>
        <end position="455"/>
    </location>
</feature>
<evidence type="ECO:0000256" key="1">
    <source>
        <dbReference type="ARBA" id="ARBA00004162"/>
    </source>
</evidence>
<evidence type="ECO:0000259" key="8">
    <source>
        <dbReference type="PROSITE" id="PS51849"/>
    </source>
</evidence>
<evidence type="ECO:0000256" key="5">
    <source>
        <dbReference type="ARBA" id="ARBA00023136"/>
    </source>
</evidence>
<evidence type="ECO:0000313" key="9">
    <source>
        <dbReference type="EMBL" id="MYL61764.1"/>
    </source>
</evidence>
<keyword evidence="3 7" id="KW-0812">Transmembrane</keyword>
<comment type="caution">
    <text evidence="9">The sequence shown here is derived from an EMBL/GenBank/DDBJ whole genome shotgun (WGS) entry which is preliminary data.</text>
</comment>
<feature type="compositionally biased region" description="Basic and acidic residues" evidence="6">
    <location>
        <begin position="301"/>
        <end position="312"/>
    </location>
</feature>
<proteinExistence type="predicted"/>
<dbReference type="InterPro" id="IPR055431">
    <property type="entry name" value="RsgI_M"/>
</dbReference>
<name>A0A845EPY2_9BACL</name>
<comment type="subcellular location">
    <subcellularLocation>
        <location evidence="1">Cell membrane</location>
        <topology evidence="1">Single-pass membrane protein</topology>
    </subcellularLocation>
</comment>